<evidence type="ECO:0000256" key="7">
    <source>
        <dbReference type="ARBA" id="ARBA00023209"/>
    </source>
</evidence>
<dbReference type="AlphaFoldDB" id="A0A4Y6V8F5"/>
<evidence type="ECO:0000256" key="12">
    <source>
        <dbReference type="PIRSR" id="PIRSR000114-3"/>
    </source>
</evidence>
<evidence type="ECO:0000256" key="3">
    <source>
        <dbReference type="ARBA" id="ARBA00022857"/>
    </source>
</evidence>
<comment type="function">
    <text evidence="9">Catalyzes the reduction of the glycolytic intermediate dihydroxyacetone phosphate (DHAP) to sn-glycerol 3-phosphate (G3P), the key precursor for phospholipid synthesis.</text>
</comment>
<feature type="binding site" evidence="12">
    <location>
        <position position="139"/>
    </location>
    <ligand>
        <name>NAD(+)</name>
        <dbReference type="ChEBI" id="CHEBI:57540"/>
    </ligand>
</feature>
<feature type="binding site" evidence="9">
    <location>
        <position position="190"/>
    </location>
    <ligand>
        <name>sn-glycerol 3-phosphate</name>
        <dbReference type="ChEBI" id="CHEBI:57597"/>
    </ligand>
</feature>
<dbReference type="RefSeq" id="WP_141493012.1">
    <property type="nucleotide sequence ID" value="NZ_CP032485.1"/>
</dbReference>
<evidence type="ECO:0000256" key="9">
    <source>
        <dbReference type="HAMAP-Rule" id="MF_00394"/>
    </source>
</evidence>
<keyword evidence="4 9" id="KW-0560">Oxidoreductase</keyword>
<protein>
    <recommendedName>
        <fullName evidence="9">Glycerol-3-phosphate dehydrogenase [NAD(P)+]</fullName>
        <ecNumber evidence="9">1.1.1.94</ecNumber>
    </recommendedName>
    <alternativeName>
        <fullName evidence="9">NAD(P)(+)-dependent glycerol-3-phosphate dehydrogenase</fullName>
    </alternativeName>
    <alternativeName>
        <fullName evidence="9">NAD(P)H-dependent dihydroxyacetone-phosphate reductase</fullName>
    </alternativeName>
</protein>
<feature type="binding site" evidence="9">
    <location>
        <position position="21"/>
    </location>
    <ligand>
        <name>NADPH</name>
        <dbReference type="ChEBI" id="CHEBI:57783"/>
    </ligand>
</feature>
<evidence type="ECO:0000256" key="11">
    <source>
        <dbReference type="PIRSR" id="PIRSR000114-2"/>
    </source>
</evidence>
<evidence type="ECO:0000256" key="2">
    <source>
        <dbReference type="ARBA" id="ARBA00022516"/>
    </source>
</evidence>
<dbReference type="InterPro" id="IPR006109">
    <property type="entry name" value="G3P_DH_NAD-dep_C"/>
</dbReference>
<evidence type="ECO:0000256" key="14">
    <source>
        <dbReference type="RuleBase" id="RU000439"/>
    </source>
</evidence>
<dbReference type="InterPro" id="IPR013328">
    <property type="entry name" value="6PGD_dom2"/>
</dbReference>
<dbReference type="GO" id="GO:0006650">
    <property type="term" value="P:glycerophospholipid metabolic process"/>
    <property type="evidence" value="ECO:0007669"/>
    <property type="project" value="UniProtKB-UniRule"/>
</dbReference>
<dbReference type="GO" id="GO:0005975">
    <property type="term" value="P:carbohydrate metabolic process"/>
    <property type="evidence" value="ECO:0007669"/>
    <property type="project" value="InterPro"/>
</dbReference>
<comment type="caution">
    <text evidence="9">Lacks conserved residue(s) required for the propagation of feature annotation.</text>
</comment>
<dbReference type="EMBL" id="CP032485">
    <property type="protein sequence ID" value="QDH25158.1"/>
    <property type="molecule type" value="Genomic_DNA"/>
</dbReference>
<feature type="binding site" evidence="11">
    <location>
        <begin position="254"/>
        <end position="255"/>
    </location>
    <ligand>
        <name>substrate</name>
    </ligand>
</feature>
<dbReference type="GO" id="GO:0141153">
    <property type="term" value="F:glycerol-3-phosphate dehydrogenase (NADP+) activity"/>
    <property type="evidence" value="ECO:0007669"/>
    <property type="project" value="RHEA"/>
</dbReference>
<reference evidence="17 18" key="1">
    <citation type="submission" date="2018-09" db="EMBL/GenBank/DDBJ databases">
        <title>The complete genome sequence of Neokomagataea tanensis NBRC 106556(T).</title>
        <authorList>
            <person name="Chua K.-O."/>
            <person name="See-Too W.-S."/>
            <person name="Hong K.-W."/>
            <person name="Yin W.-F."/>
            <person name="Chan K.-G."/>
        </authorList>
    </citation>
    <scope>NUCLEOTIDE SEQUENCE [LARGE SCALE GENOMIC DNA]</scope>
    <source>
        <strain evidence="18">AH13 \ NBRC 106556</strain>
    </source>
</reference>
<dbReference type="PIRSF" id="PIRSF000114">
    <property type="entry name" value="Glycerol-3-P_dh"/>
    <property type="match status" value="1"/>
</dbReference>
<feature type="binding site" evidence="9">
    <location>
        <position position="278"/>
    </location>
    <ligand>
        <name>NADPH</name>
        <dbReference type="ChEBI" id="CHEBI:57783"/>
    </ligand>
</feature>
<evidence type="ECO:0000313" key="18">
    <source>
        <dbReference type="Proteomes" id="UP000317214"/>
    </source>
</evidence>
<sequence>MTAHPATQTRPHVAVVGAGAWGIALACAAARNDADVTLWMRGPVPQGTRNLPRLPDITVPDTITLTNELPRSADVVLLVTPVQSSRHISERLEAVLEPGVPVITCCKGMEATTGLLPLDVLAQTMPGRPAGVLSGPNFAIEVAQDLPAAATLASADLTLAQNLVALLSTPTFRLYASDDVTGVQLAGATKNVIAIGAGITIGAGLGENARAALITRAVVEIGRLAEAMGGRAATLTGLSGMGDLILTCTGRGSRNYSLGLELGTGFKLSRILAARTTVAEGVLTAPTLRDHAAKLGVATPIIDTVAQLLAGEITPDQARSLLLDRPPPLNKLPKTQ</sequence>
<dbReference type="Gene3D" id="3.40.50.720">
    <property type="entry name" value="NAD(P)-binding Rossmann-like Domain"/>
    <property type="match status" value="1"/>
</dbReference>
<feature type="binding site" evidence="12">
    <location>
        <position position="254"/>
    </location>
    <ligand>
        <name>NAD(+)</name>
        <dbReference type="ChEBI" id="CHEBI:57540"/>
    </ligand>
</feature>
<feature type="binding site" evidence="9">
    <location>
        <position position="254"/>
    </location>
    <ligand>
        <name>sn-glycerol 3-phosphate</name>
        <dbReference type="ChEBI" id="CHEBI:57597"/>
    </ligand>
</feature>
<comment type="similarity">
    <text evidence="1 9 13">Belongs to the NAD-dependent glycerol-3-phosphate dehydrogenase family.</text>
</comment>
<evidence type="ECO:0000256" key="4">
    <source>
        <dbReference type="ARBA" id="ARBA00023002"/>
    </source>
</evidence>
<accession>A0A4Y6V8F5</accession>
<keyword evidence="3 9" id="KW-0521">NADP</keyword>
<dbReference type="InterPro" id="IPR036291">
    <property type="entry name" value="NAD(P)-bd_dom_sf"/>
</dbReference>
<dbReference type="NCBIfam" id="NF000940">
    <property type="entry name" value="PRK00094.1-2"/>
    <property type="match status" value="1"/>
</dbReference>
<dbReference type="OrthoDB" id="9812273at2"/>
<dbReference type="GO" id="GO:0046168">
    <property type="term" value="P:glycerol-3-phosphate catabolic process"/>
    <property type="evidence" value="ECO:0007669"/>
    <property type="project" value="InterPro"/>
</dbReference>
<dbReference type="PANTHER" id="PTHR11728">
    <property type="entry name" value="GLYCEROL-3-PHOSPHATE DEHYDROGENASE"/>
    <property type="match status" value="1"/>
</dbReference>
<dbReference type="GO" id="GO:0046167">
    <property type="term" value="P:glycerol-3-phosphate biosynthetic process"/>
    <property type="evidence" value="ECO:0007669"/>
    <property type="project" value="UniProtKB-UniRule"/>
</dbReference>
<feature type="binding site" evidence="9">
    <location>
        <position position="139"/>
    </location>
    <ligand>
        <name>NADPH</name>
        <dbReference type="ChEBI" id="CHEBI:57783"/>
    </ligand>
</feature>
<dbReference type="Gene3D" id="1.10.1040.10">
    <property type="entry name" value="N-(1-d-carboxylethyl)-l-norvaline Dehydrogenase, domain 2"/>
    <property type="match status" value="1"/>
</dbReference>
<feature type="domain" description="Glycerol-3-phosphate dehydrogenase NAD-dependent C-terminal" evidence="16">
    <location>
        <begin position="179"/>
        <end position="318"/>
    </location>
</feature>
<dbReference type="EC" id="1.1.1.94" evidence="9"/>
<dbReference type="NCBIfam" id="NF000942">
    <property type="entry name" value="PRK00094.1-4"/>
    <property type="match status" value="1"/>
</dbReference>
<evidence type="ECO:0000256" key="1">
    <source>
        <dbReference type="ARBA" id="ARBA00011009"/>
    </source>
</evidence>
<keyword evidence="7 9" id="KW-0594">Phospholipid biosynthesis</keyword>
<gene>
    <name evidence="9" type="primary">gpsA</name>
    <name evidence="17" type="ORF">D5366_07975</name>
</gene>
<proteinExistence type="inferred from homology"/>
<evidence type="ECO:0000256" key="5">
    <source>
        <dbReference type="ARBA" id="ARBA00023027"/>
    </source>
</evidence>
<dbReference type="GO" id="GO:0008654">
    <property type="term" value="P:phospholipid biosynthetic process"/>
    <property type="evidence" value="ECO:0007669"/>
    <property type="project" value="UniProtKB-KW"/>
</dbReference>
<dbReference type="PROSITE" id="PS00957">
    <property type="entry name" value="NAD_G3PDH"/>
    <property type="match status" value="1"/>
</dbReference>
<dbReference type="SUPFAM" id="SSF51735">
    <property type="entry name" value="NAD(P)-binding Rossmann-fold domains"/>
    <property type="match status" value="1"/>
</dbReference>
<dbReference type="FunFam" id="1.10.1040.10:FF:000001">
    <property type="entry name" value="Glycerol-3-phosphate dehydrogenase [NAD(P)+]"/>
    <property type="match status" value="1"/>
</dbReference>
<dbReference type="Pfam" id="PF07479">
    <property type="entry name" value="NAD_Gly3P_dh_C"/>
    <property type="match status" value="1"/>
</dbReference>
<evidence type="ECO:0000256" key="8">
    <source>
        <dbReference type="ARBA" id="ARBA00023264"/>
    </source>
</evidence>
<keyword evidence="8 9" id="KW-1208">Phospholipid metabolism</keyword>
<dbReference type="InterPro" id="IPR008927">
    <property type="entry name" value="6-PGluconate_DH-like_C_sf"/>
</dbReference>
<feature type="binding site" evidence="9">
    <location>
        <position position="135"/>
    </location>
    <ligand>
        <name>sn-glycerol 3-phosphate</name>
        <dbReference type="ChEBI" id="CHEBI:57597"/>
    </ligand>
</feature>
<evidence type="ECO:0000256" key="6">
    <source>
        <dbReference type="ARBA" id="ARBA00023098"/>
    </source>
</evidence>
<keyword evidence="9" id="KW-0963">Cytoplasm</keyword>
<evidence type="ECO:0000256" key="13">
    <source>
        <dbReference type="RuleBase" id="RU000437"/>
    </source>
</evidence>
<dbReference type="GO" id="GO:0141152">
    <property type="term" value="F:glycerol-3-phosphate dehydrogenase (NAD+) activity"/>
    <property type="evidence" value="ECO:0007669"/>
    <property type="project" value="RHEA"/>
</dbReference>
<evidence type="ECO:0000259" key="16">
    <source>
        <dbReference type="Pfam" id="PF07479"/>
    </source>
</evidence>
<feature type="binding site" evidence="9">
    <location>
        <position position="243"/>
    </location>
    <ligand>
        <name>sn-glycerol 3-phosphate</name>
        <dbReference type="ChEBI" id="CHEBI:57597"/>
    </ligand>
</feature>
<feature type="binding site" evidence="9">
    <location>
        <position position="255"/>
    </location>
    <ligand>
        <name>sn-glycerol 3-phosphate</name>
        <dbReference type="ChEBI" id="CHEBI:57597"/>
    </ligand>
</feature>
<keyword evidence="2 9" id="KW-0444">Lipid biosynthesis</keyword>
<dbReference type="GO" id="GO:0051287">
    <property type="term" value="F:NAD binding"/>
    <property type="evidence" value="ECO:0007669"/>
    <property type="project" value="InterPro"/>
</dbReference>
<feature type="binding site" evidence="12">
    <location>
        <begin position="17"/>
        <end position="22"/>
    </location>
    <ligand>
        <name>NAD(+)</name>
        <dbReference type="ChEBI" id="CHEBI:57540"/>
    </ligand>
</feature>
<dbReference type="KEGG" id="ntn:D5366_07975"/>
<feature type="binding site" evidence="9">
    <location>
        <position position="253"/>
    </location>
    <ligand>
        <name>sn-glycerol 3-phosphate</name>
        <dbReference type="ChEBI" id="CHEBI:57597"/>
    </ligand>
</feature>
<dbReference type="PANTHER" id="PTHR11728:SF1">
    <property type="entry name" value="GLYCEROL-3-PHOSPHATE DEHYDROGENASE [NAD(+)] 2, CHLOROPLASTIC"/>
    <property type="match status" value="1"/>
</dbReference>
<dbReference type="SUPFAM" id="SSF48179">
    <property type="entry name" value="6-phosphogluconate dehydrogenase C-terminal domain-like"/>
    <property type="match status" value="1"/>
</dbReference>
<dbReference type="InterPro" id="IPR011128">
    <property type="entry name" value="G3P_DH_NAD-dep_N"/>
</dbReference>
<name>A0A4Y6V8F5_9PROT</name>
<feature type="active site" description="Proton acceptor" evidence="9 10">
    <location>
        <position position="190"/>
    </location>
</feature>
<organism evidence="17 18">
    <name type="scientific">Neokomagataea tanensis</name>
    <dbReference type="NCBI Taxonomy" id="661191"/>
    <lineage>
        <taxon>Bacteria</taxon>
        <taxon>Pseudomonadati</taxon>
        <taxon>Pseudomonadota</taxon>
        <taxon>Alphaproteobacteria</taxon>
        <taxon>Acetobacterales</taxon>
        <taxon>Acetobacteraceae</taxon>
        <taxon>Neokomagataea</taxon>
    </lineage>
</organism>
<keyword evidence="18" id="KW-1185">Reference proteome</keyword>
<keyword evidence="9" id="KW-0547">Nucleotide-binding</keyword>
<comment type="catalytic activity">
    <reaction evidence="9">
        <text>sn-glycerol 3-phosphate + NAD(+) = dihydroxyacetone phosphate + NADH + H(+)</text>
        <dbReference type="Rhea" id="RHEA:11092"/>
        <dbReference type="ChEBI" id="CHEBI:15378"/>
        <dbReference type="ChEBI" id="CHEBI:57540"/>
        <dbReference type="ChEBI" id="CHEBI:57597"/>
        <dbReference type="ChEBI" id="CHEBI:57642"/>
        <dbReference type="ChEBI" id="CHEBI:57945"/>
        <dbReference type="EC" id="1.1.1.94"/>
    </reaction>
</comment>
<dbReference type="GO" id="GO:0005829">
    <property type="term" value="C:cytosol"/>
    <property type="evidence" value="ECO:0007669"/>
    <property type="project" value="TreeGrafter"/>
</dbReference>
<evidence type="ECO:0000313" key="17">
    <source>
        <dbReference type="EMBL" id="QDH25158.1"/>
    </source>
</evidence>
<dbReference type="InterPro" id="IPR006168">
    <property type="entry name" value="G3P_DH_NAD-dep"/>
</dbReference>
<evidence type="ECO:0000259" key="15">
    <source>
        <dbReference type="Pfam" id="PF01210"/>
    </source>
</evidence>
<dbReference type="PRINTS" id="PR00077">
    <property type="entry name" value="GPDHDRGNASE"/>
</dbReference>
<feature type="binding site" evidence="9">
    <location>
        <position position="107"/>
    </location>
    <ligand>
        <name>sn-glycerol 3-phosphate</name>
        <dbReference type="ChEBI" id="CHEBI:57597"/>
    </ligand>
</feature>
<dbReference type="Proteomes" id="UP000317214">
    <property type="component" value="Chromosome"/>
</dbReference>
<keyword evidence="5 9" id="KW-0520">NAD</keyword>
<comment type="subcellular location">
    <subcellularLocation>
        <location evidence="9">Cytoplasm</location>
    </subcellularLocation>
</comment>
<keyword evidence="6 9" id="KW-0443">Lipid metabolism</keyword>
<feature type="binding site" evidence="9">
    <location>
        <position position="280"/>
    </location>
    <ligand>
        <name>NADPH</name>
        <dbReference type="ChEBI" id="CHEBI:57783"/>
    </ligand>
</feature>
<dbReference type="HAMAP" id="MF_00394">
    <property type="entry name" value="NAD_Glyc3P_dehydrog"/>
    <property type="match status" value="1"/>
</dbReference>
<feature type="domain" description="Glycerol-3-phosphate dehydrogenase NAD-dependent N-terminal" evidence="15">
    <location>
        <begin position="13"/>
        <end position="158"/>
    </location>
</feature>
<feature type="binding site" evidence="11">
    <location>
        <position position="107"/>
    </location>
    <ligand>
        <name>substrate</name>
    </ligand>
</feature>
<comment type="pathway">
    <text evidence="9">Membrane lipid metabolism; glycerophospholipid metabolism.</text>
</comment>
<dbReference type="UniPathway" id="UPA00940"/>
<dbReference type="Pfam" id="PF01210">
    <property type="entry name" value="NAD_Gly3P_dh_N"/>
    <property type="match status" value="1"/>
</dbReference>
<feature type="binding site" evidence="9">
    <location>
        <position position="107"/>
    </location>
    <ligand>
        <name>NADPH</name>
        <dbReference type="ChEBI" id="CHEBI:57783"/>
    </ligand>
</feature>
<feature type="binding site" evidence="9">
    <location>
        <position position="41"/>
    </location>
    <ligand>
        <name>NADPH</name>
        <dbReference type="ChEBI" id="CHEBI:57783"/>
    </ligand>
</feature>
<feature type="binding site" evidence="9">
    <location>
        <position position="254"/>
    </location>
    <ligand>
        <name>NADPH</name>
        <dbReference type="ChEBI" id="CHEBI:57783"/>
    </ligand>
</feature>
<evidence type="ECO:0000256" key="10">
    <source>
        <dbReference type="PIRSR" id="PIRSR000114-1"/>
    </source>
</evidence>
<comment type="catalytic activity">
    <reaction evidence="9 14">
        <text>sn-glycerol 3-phosphate + NADP(+) = dihydroxyacetone phosphate + NADPH + H(+)</text>
        <dbReference type="Rhea" id="RHEA:11096"/>
        <dbReference type="ChEBI" id="CHEBI:15378"/>
        <dbReference type="ChEBI" id="CHEBI:57597"/>
        <dbReference type="ChEBI" id="CHEBI:57642"/>
        <dbReference type="ChEBI" id="CHEBI:57783"/>
        <dbReference type="ChEBI" id="CHEBI:58349"/>
        <dbReference type="EC" id="1.1.1.94"/>
    </reaction>
</comment>